<name>A0A3B0RDL5_9ZZZZ</name>
<accession>A0A3B0RDL5</accession>
<proteinExistence type="predicted"/>
<dbReference type="EMBL" id="UOEF01000092">
    <property type="protein sequence ID" value="VAV90041.1"/>
    <property type="molecule type" value="Genomic_DNA"/>
</dbReference>
<protein>
    <submittedName>
        <fullName evidence="1">Uncharacterized protein</fullName>
    </submittedName>
</protein>
<gene>
    <name evidence="1" type="ORF">MNBD_ALPHA04-2216</name>
</gene>
<organism evidence="1">
    <name type="scientific">hydrothermal vent metagenome</name>
    <dbReference type="NCBI Taxonomy" id="652676"/>
    <lineage>
        <taxon>unclassified sequences</taxon>
        <taxon>metagenomes</taxon>
        <taxon>ecological metagenomes</taxon>
    </lineage>
</organism>
<feature type="non-terminal residue" evidence="1">
    <location>
        <position position="58"/>
    </location>
</feature>
<sequence>MNRWVIALLGLIALAVLFWFCVPKYANKIQAQIAESLSYTMGKGSRKDVSYSVDGRHV</sequence>
<evidence type="ECO:0000313" key="1">
    <source>
        <dbReference type="EMBL" id="VAV90041.1"/>
    </source>
</evidence>
<dbReference type="AlphaFoldDB" id="A0A3B0RDL5"/>
<reference evidence="1" key="1">
    <citation type="submission" date="2018-06" db="EMBL/GenBank/DDBJ databases">
        <authorList>
            <person name="Zhirakovskaya E."/>
        </authorList>
    </citation>
    <scope>NUCLEOTIDE SEQUENCE</scope>
</reference>